<reference evidence="14" key="1">
    <citation type="submission" date="2019-06" db="EMBL/GenBank/DDBJ databases">
        <authorList>
            <consortium name="Wellcome Sanger Institute Data Sharing"/>
        </authorList>
    </citation>
    <scope>NUCLEOTIDE SEQUENCE [LARGE SCALE GENOMIC DNA]</scope>
</reference>
<dbReference type="PRINTS" id="PR02015">
    <property type="entry name" value="AQUAPORIN3"/>
</dbReference>
<dbReference type="Pfam" id="PF00230">
    <property type="entry name" value="MIP"/>
    <property type="match status" value="1"/>
</dbReference>
<comment type="subcellular location">
    <subcellularLocation>
        <location evidence="1">Basolateral cell membrane</location>
        <topology evidence="1">Multi-pass membrane protein</topology>
    </subcellularLocation>
</comment>
<keyword evidence="7 13" id="KW-1133">Transmembrane helix</keyword>
<evidence type="ECO:0000313" key="15">
    <source>
        <dbReference type="Proteomes" id="UP000472271"/>
    </source>
</evidence>
<keyword evidence="3" id="KW-0813">Transport</keyword>
<evidence type="ECO:0000256" key="10">
    <source>
        <dbReference type="ARBA" id="ARBA00034651"/>
    </source>
</evidence>
<evidence type="ECO:0000256" key="13">
    <source>
        <dbReference type="SAM" id="Phobius"/>
    </source>
</evidence>
<dbReference type="Gene3D" id="1.20.1080.10">
    <property type="entry name" value="Glycerol uptake facilitator protein"/>
    <property type="match status" value="1"/>
</dbReference>
<dbReference type="GO" id="GO:0015250">
    <property type="term" value="F:water channel activity"/>
    <property type="evidence" value="ECO:0007669"/>
    <property type="project" value="TreeGrafter"/>
</dbReference>
<proteinExistence type="inferred from homology"/>
<comment type="catalytic activity">
    <reaction evidence="10">
        <text>H2O(in) = H2O(out)</text>
        <dbReference type="Rhea" id="RHEA:29667"/>
        <dbReference type="ChEBI" id="CHEBI:15377"/>
    </reaction>
</comment>
<dbReference type="PANTHER" id="PTHR43829">
    <property type="entry name" value="AQUAPORIN OR AQUAGLYCEROPORIN RELATED"/>
    <property type="match status" value="1"/>
</dbReference>
<dbReference type="AlphaFoldDB" id="A0A673CKS7"/>
<dbReference type="InterPro" id="IPR023271">
    <property type="entry name" value="Aquaporin-like"/>
</dbReference>
<protein>
    <submittedName>
        <fullName evidence="14">Uncharacterized protein</fullName>
    </submittedName>
</protein>
<dbReference type="InParanoid" id="A0A673CKS7"/>
<dbReference type="GO" id="GO:0016323">
    <property type="term" value="C:basolateral plasma membrane"/>
    <property type="evidence" value="ECO:0007669"/>
    <property type="project" value="UniProtKB-SubCell"/>
</dbReference>
<evidence type="ECO:0000256" key="1">
    <source>
        <dbReference type="ARBA" id="ARBA00004554"/>
    </source>
</evidence>
<evidence type="ECO:0000256" key="5">
    <source>
        <dbReference type="ARBA" id="ARBA00022692"/>
    </source>
</evidence>
<organism evidence="14 15">
    <name type="scientific">Sphaeramia orbicularis</name>
    <name type="common">orbiculate cardinalfish</name>
    <dbReference type="NCBI Taxonomy" id="375764"/>
    <lineage>
        <taxon>Eukaryota</taxon>
        <taxon>Metazoa</taxon>
        <taxon>Chordata</taxon>
        <taxon>Craniata</taxon>
        <taxon>Vertebrata</taxon>
        <taxon>Euteleostomi</taxon>
        <taxon>Actinopterygii</taxon>
        <taxon>Neopterygii</taxon>
        <taxon>Teleostei</taxon>
        <taxon>Neoteleostei</taxon>
        <taxon>Acanthomorphata</taxon>
        <taxon>Gobiaria</taxon>
        <taxon>Kurtiformes</taxon>
        <taxon>Apogonoidei</taxon>
        <taxon>Apogonidae</taxon>
        <taxon>Apogoninae</taxon>
        <taxon>Sphaeramia</taxon>
    </lineage>
</organism>
<sequence>MGKQRDILEKLAETFPVQHVLLHQALAECLGTLILMMLGCGAVAQLVLSRGSHGTFLTVNFAFGFAVTLGILVSGQISGRVQLKEGLSHILCGYLQVCR</sequence>
<keyword evidence="4" id="KW-1003">Cell membrane</keyword>
<evidence type="ECO:0000256" key="7">
    <source>
        <dbReference type="ARBA" id="ARBA00022989"/>
    </source>
</evidence>
<reference evidence="14" key="3">
    <citation type="submission" date="2025-09" db="UniProtKB">
        <authorList>
            <consortium name="Ensembl"/>
        </authorList>
    </citation>
    <scope>IDENTIFICATION</scope>
</reference>
<keyword evidence="15" id="KW-1185">Reference proteome</keyword>
<evidence type="ECO:0000256" key="3">
    <source>
        <dbReference type="ARBA" id="ARBA00022448"/>
    </source>
</evidence>
<dbReference type="GO" id="GO:0015204">
    <property type="term" value="F:urea transmembrane transporter activity"/>
    <property type="evidence" value="ECO:0007669"/>
    <property type="project" value="TreeGrafter"/>
</dbReference>
<evidence type="ECO:0000256" key="8">
    <source>
        <dbReference type="ARBA" id="ARBA00023136"/>
    </source>
</evidence>
<feature type="transmembrane region" description="Helical" evidence="13">
    <location>
        <begin position="54"/>
        <end position="74"/>
    </location>
</feature>
<comment type="similarity">
    <text evidence="2">Belongs to the MIP/aquaporin (TC 1.A.8) family.</text>
</comment>
<reference evidence="14" key="2">
    <citation type="submission" date="2025-08" db="UniProtKB">
        <authorList>
            <consortium name="Ensembl"/>
        </authorList>
    </citation>
    <scope>IDENTIFICATION</scope>
</reference>
<evidence type="ECO:0000256" key="11">
    <source>
        <dbReference type="ARBA" id="ARBA00047305"/>
    </source>
</evidence>
<keyword evidence="6" id="KW-0677">Repeat</keyword>
<evidence type="ECO:0000256" key="4">
    <source>
        <dbReference type="ARBA" id="ARBA00022475"/>
    </source>
</evidence>
<name>A0A673CKS7_9TELE</name>
<dbReference type="SUPFAM" id="SSF81338">
    <property type="entry name" value="Aquaporin-like"/>
    <property type="match status" value="1"/>
</dbReference>
<evidence type="ECO:0000256" key="9">
    <source>
        <dbReference type="ARBA" id="ARBA00023180"/>
    </source>
</evidence>
<comment type="catalytic activity">
    <reaction evidence="11">
        <text>H2O2(out) = H2O2(in)</text>
        <dbReference type="Rhea" id="RHEA:74375"/>
        <dbReference type="ChEBI" id="CHEBI:16240"/>
    </reaction>
</comment>
<evidence type="ECO:0000256" key="12">
    <source>
        <dbReference type="ARBA" id="ARBA00049405"/>
    </source>
</evidence>
<dbReference type="Ensembl" id="ENSSORT00005055157.1">
    <property type="protein sequence ID" value="ENSSORP00005053889.1"/>
    <property type="gene ID" value="ENSSORG00005024192.1"/>
</dbReference>
<comment type="catalytic activity">
    <reaction evidence="12">
        <text>glycerol(in) = glycerol(out)</text>
        <dbReference type="Rhea" id="RHEA:29675"/>
        <dbReference type="ChEBI" id="CHEBI:17754"/>
    </reaction>
</comment>
<dbReference type="InterPro" id="IPR050363">
    <property type="entry name" value="MIP/Aquaporin"/>
</dbReference>
<keyword evidence="5 13" id="KW-0812">Transmembrane</keyword>
<feature type="transmembrane region" description="Helical" evidence="13">
    <location>
        <begin position="21"/>
        <end position="48"/>
    </location>
</feature>
<keyword evidence="8 13" id="KW-0472">Membrane</keyword>
<dbReference type="Proteomes" id="UP000472271">
    <property type="component" value="Chromosome 12"/>
</dbReference>
<accession>A0A673CKS7</accession>
<evidence type="ECO:0000313" key="14">
    <source>
        <dbReference type="Ensembl" id="ENSSORP00005053889.1"/>
    </source>
</evidence>
<keyword evidence="9" id="KW-0325">Glycoprotein</keyword>
<evidence type="ECO:0000256" key="2">
    <source>
        <dbReference type="ARBA" id="ARBA00006175"/>
    </source>
</evidence>
<dbReference type="InterPro" id="IPR000425">
    <property type="entry name" value="MIP"/>
</dbReference>
<dbReference type="InterPro" id="IPR023275">
    <property type="entry name" value="Aquaporin_3"/>
</dbReference>
<dbReference type="PANTHER" id="PTHR43829:SF7">
    <property type="entry name" value="AQUAPORIN-3"/>
    <property type="match status" value="1"/>
</dbReference>
<dbReference type="GO" id="GO:0015254">
    <property type="term" value="F:glycerol channel activity"/>
    <property type="evidence" value="ECO:0007669"/>
    <property type="project" value="TreeGrafter"/>
</dbReference>
<evidence type="ECO:0000256" key="6">
    <source>
        <dbReference type="ARBA" id="ARBA00022737"/>
    </source>
</evidence>